<name>A0A7S8CEC0_9BACI</name>
<keyword evidence="2 6" id="KW-0812">Transmembrane</keyword>
<dbReference type="Pfam" id="PF05105">
    <property type="entry name" value="Phage_holin_4_1"/>
    <property type="match status" value="1"/>
</dbReference>
<keyword evidence="3 6" id="KW-1133">Transmembrane helix</keyword>
<evidence type="ECO:0000256" key="5">
    <source>
        <dbReference type="ARBA" id="ARBA00023600"/>
    </source>
</evidence>
<evidence type="ECO:0000256" key="4">
    <source>
        <dbReference type="ARBA" id="ARBA00023136"/>
    </source>
</evidence>
<feature type="transmembrane region" description="Helical" evidence="6">
    <location>
        <begin position="20"/>
        <end position="44"/>
    </location>
</feature>
<evidence type="ECO:0000313" key="8">
    <source>
        <dbReference type="Proteomes" id="UP000593626"/>
    </source>
</evidence>
<keyword evidence="8" id="KW-1185">Reference proteome</keyword>
<dbReference type="NCBIfam" id="TIGR01593">
    <property type="entry name" value="holin_tox_secr"/>
    <property type="match status" value="1"/>
</dbReference>
<dbReference type="KEGG" id="mcui:G8O30_10160"/>
<keyword evidence="4 6" id="KW-0472">Membrane</keyword>
<dbReference type="GO" id="GO:0016020">
    <property type="term" value="C:membrane"/>
    <property type="evidence" value="ECO:0007669"/>
    <property type="project" value="UniProtKB-SubCell"/>
</dbReference>
<dbReference type="AlphaFoldDB" id="A0A7S8CEC0"/>
<sequence>MGVGFLSVVGGVGYSLFGEWSMLLTLLTVLVVTDYISGIIAAALSGTLSSKVGLRGIAKKILIFAFVAIAYLLDGIMGNNQIIRDVTIVFYICNEFISLTENAGNIGLPVPPIVKETIASLRSKEKSDK</sequence>
<reference evidence="7 8" key="1">
    <citation type="submission" date="2019-07" db="EMBL/GenBank/DDBJ databases">
        <title>Genome sequence of 2 isolates from Red Sea Mangroves.</title>
        <authorList>
            <person name="Sefrji F."/>
            <person name="Michoud G."/>
            <person name="Merlino G."/>
            <person name="Daffonchio D."/>
        </authorList>
    </citation>
    <scope>NUCLEOTIDE SEQUENCE [LARGE SCALE GENOMIC DNA]</scope>
    <source>
        <strain evidence="7 8">R1DC41</strain>
    </source>
</reference>
<evidence type="ECO:0000256" key="3">
    <source>
        <dbReference type="ARBA" id="ARBA00022989"/>
    </source>
</evidence>
<gene>
    <name evidence="7" type="ORF">G8O30_10160</name>
</gene>
<protein>
    <submittedName>
        <fullName evidence="7">Phage holin family protein</fullName>
    </submittedName>
</protein>
<evidence type="ECO:0000256" key="1">
    <source>
        <dbReference type="ARBA" id="ARBA00004141"/>
    </source>
</evidence>
<evidence type="ECO:0000313" key="7">
    <source>
        <dbReference type="EMBL" id="QPC48429.1"/>
    </source>
</evidence>
<proteinExistence type="inferred from homology"/>
<dbReference type="InterPro" id="IPR006480">
    <property type="entry name" value="Phage_holin_4_1"/>
</dbReference>
<comment type="similarity">
    <text evidence="5">Belongs to the bacteriophage holin family. Cp-1 holin subfamily.</text>
</comment>
<dbReference type="Proteomes" id="UP000593626">
    <property type="component" value="Chromosome"/>
</dbReference>
<evidence type="ECO:0000256" key="2">
    <source>
        <dbReference type="ARBA" id="ARBA00022692"/>
    </source>
</evidence>
<organism evidence="7 8">
    <name type="scientific">Mangrovibacillus cuniculi</name>
    <dbReference type="NCBI Taxonomy" id="2593652"/>
    <lineage>
        <taxon>Bacteria</taxon>
        <taxon>Bacillati</taxon>
        <taxon>Bacillota</taxon>
        <taxon>Bacilli</taxon>
        <taxon>Bacillales</taxon>
        <taxon>Bacillaceae</taxon>
        <taxon>Mangrovibacillus</taxon>
    </lineage>
</organism>
<evidence type="ECO:0000256" key="6">
    <source>
        <dbReference type="SAM" id="Phobius"/>
    </source>
</evidence>
<accession>A0A7S8CEC0</accession>
<dbReference type="EMBL" id="CP049742">
    <property type="protein sequence ID" value="QPC48429.1"/>
    <property type="molecule type" value="Genomic_DNA"/>
</dbReference>
<comment type="subcellular location">
    <subcellularLocation>
        <location evidence="1">Membrane</location>
        <topology evidence="1">Multi-pass membrane protein</topology>
    </subcellularLocation>
</comment>
<feature type="transmembrane region" description="Helical" evidence="6">
    <location>
        <begin position="56"/>
        <end position="73"/>
    </location>
</feature>